<evidence type="ECO:0000313" key="2">
    <source>
        <dbReference type="EMBL" id="ERL83902.1"/>
    </source>
</evidence>
<evidence type="ECO:0000313" key="5">
    <source>
        <dbReference type="Proteomes" id="UP000030742"/>
    </source>
</evidence>
<evidence type="ECO:0000313" key="1">
    <source>
        <dbReference type="EMBL" id="ERL83835.1"/>
    </source>
</evidence>
<feature type="non-terminal residue" evidence="1">
    <location>
        <position position="1"/>
    </location>
</feature>
<evidence type="ECO:0000313" key="3">
    <source>
        <dbReference type="EMBL" id="ERL88106.1"/>
    </source>
</evidence>
<feature type="non-terminal residue" evidence="1">
    <location>
        <position position="103"/>
    </location>
</feature>
<evidence type="ECO:0000313" key="4">
    <source>
        <dbReference type="EMBL" id="ERL88108.1"/>
    </source>
</evidence>
<proteinExistence type="predicted"/>
<dbReference type="Proteomes" id="UP000030742">
    <property type="component" value="Unassembled WGS sequence"/>
</dbReference>
<organism evidence="1 5">
    <name type="scientific">Dendroctonus ponderosae</name>
    <name type="common">Mountain pine beetle</name>
    <dbReference type="NCBI Taxonomy" id="77166"/>
    <lineage>
        <taxon>Eukaryota</taxon>
        <taxon>Metazoa</taxon>
        <taxon>Ecdysozoa</taxon>
        <taxon>Arthropoda</taxon>
        <taxon>Hexapoda</taxon>
        <taxon>Insecta</taxon>
        <taxon>Pterygota</taxon>
        <taxon>Neoptera</taxon>
        <taxon>Endopterygota</taxon>
        <taxon>Coleoptera</taxon>
        <taxon>Polyphaga</taxon>
        <taxon>Cucujiformia</taxon>
        <taxon>Curculionidae</taxon>
        <taxon>Scolytinae</taxon>
        <taxon>Dendroctonus</taxon>
    </lineage>
</organism>
<dbReference type="EMBL" id="KB632028">
    <property type="protein sequence ID" value="ERL88106.1"/>
    <property type="molecule type" value="Genomic_DNA"/>
</dbReference>
<accession>U4U1F6</accession>
<name>U4U1F6_DENPD</name>
<reference evidence="1 5" key="1">
    <citation type="journal article" date="2013" name="Genome Biol.">
        <title>Draft genome of the mountain pine beetle, Dendroctonus ponderosae Hopkins, a major forest pest.</title>
        <authorList>
            <person name="Keeling C.I."/>
            <person name="Yuen M.M."/>
            <person name="Liao N.Y."/>
            <person name="Docking T.R."/>
            <person name="Chan S.K."/>
            <person name="Taylor G.A."/>
            <person name="Palmquist D.L."/>
            <person name="Jackman S.D."/>
            <person name="Nguyen A."/>
            <person name="Li M."/>
            <person name="Henderson H."/>
            <person name="Janes J.K."/>
            <person name="Zhao Y."/>
            <person name="Pandoh P."/>
            <person name="Moore R."/>
            <person name="Sperling F.A."/>
            <person name="Huber D.P."/>
            <person name="Birol I."/>
            <person name="Jones S.J."/>
            <person name="Bohlmann J."/>
        </authorList>
    </citation>
    <scope>NUCLEOTIDE SEQUENCE</scope>
</reference>
<dbReference type="EMBL" id="KB630845">
    <property type="protein sequence ID" value="ERL83902.1"/>
    <property type="molecule type" value="Genomic_DNA"/>
</dbReference>
<gene>
    <name evidence="1" type="ORF">D910_01089</name>
    <name evidence="2" type="ORF">D910_01193</name>
    <name evidence="3" type="ORF">D910_05495</name>
    <name evidence="4" type="ORF">D910_05497</name>
</gene>
<protein>
    <submittedName>
        <fullName evidence="1">Uncharacterized protein</fullName>
    </submittedName>
</protein>
<sequence>WQHSRSGSKEREYCHIGNRRRFCSVLPIQKPGRYLPMGLQRIIWIRRKSVLFTMLLYSHECVTRLKPSSHVGFGEQFSRLYSGDCWLWSVPETRFDDQRCAEV</sequence>
<dbReference type="EMBL" id="KB632028">
    <property type="protein sequence ID" value="ERL88108.1"/>
    <property type="molecule type" value="Genomic_DNA"/>
</dbReference>
<dbReference type="AlphaFoldDB" id="U4U1F6"/>
<dbReference type="EMBL" id="KB630737">
    <property type="protein sequence ID" value="ERL83835.1"/>
    <property type="molecule type" value="Genomic_DNA"/>
</dbReference>